<dbReference type="Pfam" id="PF03799">
    <property type="entry name" value="FtsQ_DivIB_C"/>
    <property type="match status" value="1"/>
</dbReference>
<dbReference type="InterPro" id="IPR034746">
    <property type="entry name" value="POTRA"/>
</dbReference>
<dbReference type="GO" id="GO:0090529">
    <property type="term" value="P:cell septum assembly"/>
    <property type="evidence" value="ECO:0007669"/>
    <property type="project" value="InterPro"/>
</dbReference>
<comment type="subunit">
    <text evidence="9">Part of a complex composed of FtsB, FtsL and FtsQ.</text>
</comment>
<evidence type="ECO:0000256" key="8">
    <source>
        <dbReference type="ARBA" id="ARBA00023306"/>
    </source>
</evidence>
<reference evidence="11 12" key="1">
    <citation type="submission" date="2018-10" db="EMBL/GenBank/DDBJ databases">
        <title>Genomic Encyclopedia of Type Strains, Phase IV (KMG-IV): sequencing the most valuable type-strain genomes for metagenomic binning, comparative biology and taxonomic classification.</title>
        <authorList>
            <person name="Goeker M."/>
        </authorList>
    </citation>
    <scope>NUCLEOTIDE SEQUENCE [LARGE SCALE GENOMIC DNA]</scope>
    <source>
        <strain evidence="11 12">DSM 25080</strain>
    </source>
</reference>
<evidence type="ECO:0000256" key="5">
    <source>
        <dbReference type="ARBA" id="ARBA00022692"/>
    </source>
</evidence>
<dbReference type="RefSeq" id="WP_121876575.1">
    <property type="nucleotide sequence ID" value="NZ_REFJ01000002.1"/>
</dbReference>
<gene>
    <name evidence="9" type="primary">ftsQ</name>
    <name evidence="11" type="ORF">DFR27_1254</name>
</gene>
<dbReference type="PROSITE" id="PS51779">
    <property type="entry name" value="POTRA"/>
    <property type="match status" value="1"/>
</dbReference>
<evidence type="ECO:0000256" key="1">
    <source>
        <dbReference type="ARBA" id="ARBA00004370"/>
    </source>
</evidence>
<dbReference type="InterPro" id="IPR013685">
    <property type="entry name" value="POTRA_FtsQ_type"/>
</dbReference>
<dbReference type="Proteomes" id="UP000267187">
    <property type="component" value="Unassembled WGS sequence"/>
</dbReference>
<feature type="domain" description="POTRA" evidence="10">
    <location>
        <begin position="30"/>
        <end position="100"/>
    </location>
</feature>
<name>A0A3M0AB35_9GAMM</name>
<keyword evidence="6 9" id="KW-1133">Transmembrane helix</keyword>
<dbReference type="GO" id="GO:0032153">
    <property type="term" value="C:cell division site"/>
    <property type="evidence" value="ECO:0007669"/>
    <property type="project" value="UniProtKB-UniRule"/>
</dbReference>
<keyword evidence="12" id="KW-1185">Reference proteome</keyword>
<evidence type="ECO:0000256" key="6">
    <source>
        <dbReference type="ARBA" id="ARBA00022989"/>
    </source>
</evidence>
<dbReference type="InterPro" id="IPR005548">
    <property type="entry name" value="Cell_div_FtsQ/DivIB_C"/>
</dbReference>
<dbReference type="Gene3D" id="3.40.50.11690">
    <property type="entry name" value="Cell division protein FtsQ/DivIB"/>
    <property type="match status" value="1"/>
</dbReference>
<dbReference type="GO" id="GO:0043093">
    <property type="term" value="P:FtsZ-dependent cytokinesis"/>
    <property type="evidence" value="ECO:0007669"/>
    <property type="project" value="UniProtKB-UniRule"/>
</dbReference>
<keyword evidence="8 9" id="KW-0131">Cell cycle</keyword>
<keyword evidence="4 9" id="KW-0132">Cell division</keyword>
<proteinExistence type="inferred from homology"/>
<keyword evidence="5 9" id="KW-0812">Transmembrane</keyword>
<evidence type="ECO:0000256" key="7">
    <source>
        <dbReference type="ARBA" id="ARBA00023136"/>
    </source>
</evidence>
<dbReference type="HAMAP" id="MF_00911">
    <property type="entry name" value="FtsQ_subfam"/>
    <property type="match status" value="1"/>
</dbReference>
<dbReference type="GO" id="GO:0005886">
    <property type="term" value="C:plasma membrane"/>
    <property type="evidence" value="ECO:0007669"/>
    <property type="project" value="UniProtKB-SubCell"/>
</dbReference>
<evidence type="ECO:0000313" key="12">
    <source>
        <dbReference type="Proteomes" id="UP000267187"/>
    </source>
</evidence>
<evidence type="ECO:0000256" key="9">
    <source>
        <dbReference type="HAMAP-Rule" id="MF_00911"/>
    </source>
</evidence>
<organism evidence="11 12">
    <name type="scientific">Umboniibacter marinipuniceus</name>
    <dbReference type="NCBI Taxonomy" id="569599"/>
    <lineage>
        <taxon>Bacteria</taxon>
        <taxon>Pseudomonadati</taxon>
        <taxon>Pseudomonadota</taxon>
        <taxon>Gammaproteobacteria</taxon>
        <taxon>Cellvibrionales</taxon>
        <taxon>Cellvibrionaceae</taxon>
        <taxon>Umboniibacter</taxon>
    </lineage>
</organism>
<evidence type="ECO:0000259" key="10">
    <source>
        <dbReference type="PROSITE" id="PS51779"/>
    </source>
</evidence>
<dbReference type="Gene3D" id="3.10.20.310">
    <property type="entry name" value="membrane protein fhac"/>
    <property type="match status" value="1"/>
</dbReference>
<dbReference type="EMBL" id="REFJ01000002">
    <property type="protein sequence ID" value="RMA81434.1"/>
    <property type="molecule type" value="Genomic_DNA"/>
</dbReference>
<dbReference type="PANTHER" id="PTHR35851">
    <property type="entry name" value="CELL DIVISION PROTEIN FTSQ"/>
    <property type="match status" value="1"/>
</dbReference>
<protein>
    <recommendedName>
        <fullName evidence="9">Cell division protein FtsQ</fullName>
    </recommendedName>
</protein>
<comment type="similarity">
    <text evidence="9">Belongs to the FtsQ/DivIB family. FtsQ subfamily.</text>
</comment>
<comment type="function">
    <text evidence="9">Essential cell division protein. May link together the upstream cell division proteins, which are predominantly cytoplasmic, with the downstream cell division proteins, which are predominantly periplasmic. May control correct divisome assembly.</text>
</comment>
<keyword evidence="3 9" id="KW-0997">Cell inner membrane</keyword>
<dbReference type="AlphaFoldDB" id="A0A3M0AB35"/>
<evidence type="ECO:0000256" key="2">
    <source>
        <dbReference type="ARBA" id="ARBA00022475"/>
    </source>
</evidence>
<dbReference type="InterPro" id="IPR026579">
    <property type="entry name" value="FtsQ"/>
</dbReference>
<keyword evidence="7 9" id="KW-0472">Membrane</keyword>
<sequence>MSNWRSWLILTGLALVVFGIGRLAYIEYQQPVAKVVVVGTLQYVNPIEIEDISNPIFAMNSFWGLSLDELADVVAELSWIESATVQRRANRTVYVYLSEQRPIARWNEDALLNRHGELFYHENRQLESFASLPRLAGPAVLLDQLLTEYRVFNDTLRDEGVAIKALIAAEDGQRTIQLNNDVQVLFGTYNIDDKILRFAALWNTLSNEQKSNVQRIDMRYDNAAAIAWHNSDR</sequence>
<dbReference type="InterPro" id="IPR045335">
    <property type="entry name" value="FtsQ_C_sf"/>
</dbReference>
<comment type="caution">
    <text evidence="11">The sequence shown here is derived from an EMBL/GenBank/DDBJ whole genome shotgun (WGS) entry which is preliminary data.</text>
</comment>
<accession>A0A3M0AB35</accession>
<keyword evidence="2 9" id="KW-1003">Cell membrane</keyword>
<evidence type="ECO:0000256" key="3">
    <source>
        <dbReference type="ARBA" id="ARBA00022519"/>
    </source>
</evidence>
<dbReference type="Pfam" id="PF08478">
    <property type="entry name" value="POTRA_1"/>
    <property type="match status" value="1"/>
</dbReference>
<dbReference type="OrthoDB" id="9790370at2"/>
<evidence type="ECO:0000256" key="4">
    <source>
        <dbReference type="ARBA" id="ARBA00022618"/>
    </source>
</evidence>
<dbReference type="PANTHER" id="PTHR35851:SF1">
    <property type="entry name" value="CELL DIVISION PROTEIN FTSQ"/>
    <property type="match status" value="1"/>
</dbReference>
<evidence type="ECO:0000313" key="11">
    <source>
        <dbReference type="EMBL" id="RMA81434.1"/>
    </source>
</evidence>
<comment type="subcellular location">
    <subcellularLocation>
        <location evidence="9">Cell inner membrane</location>
        <topology evidence="9">Single-pass type II membrane protein</topology>
    </subcellularLocation>
    <subcellularLocation>
        <location evidence="1">Membrane</location>
    </subcellularLocation>
    <text evidence="9">Localizes to the division septum.</text>
</comment>